<name>D6TQ28_KTERA</name>
<organism evidence="1 2">
    <name type="scientific">Ktedonobacter racemifer DSM 44963</name>
    <dbReference type="NCBI Taxonomy" id="485913"/>
    <lineage>
        <taxon>Bacteria</taxon>
        <taxon>Bacillati</taxon>
        <taxon>Chloroflexota</taxon>
        <taxon>Ktedonobacteria</taxon>
        <taxon>Ktedonobacterales</taxon>
        <taxon>Ktedonobacteraceae</taxon>
        <taxon>Ktedonobacter</taxon>
    </lineage>
</organism>
<protein>
    <submittedName>
        <fullName evidence="1">Uncharacterized protein</fullName>
    </submittedName>
</protein>
<dbReference type="EMBL" id="ADVG01000002">
    <property type="protein sequence ID" value="EFH87613.1"/>
    <property type="molecule type" value="Genomic_DNA"/>
</dbReference>
<dbReference type="AlphaFoldDB" id="D6TQ28"/>
<dbReference type="Proteomes" id="UP000004508">
    <property type="component" value="Unassembled WGS sequence"/>
</dbReference>
<keyword evidence="2" id="KW-1185">Reference proteome</keyword>
<evidence type="ECO:0000313" key="2">
    <source>
        <dbReference type="Proteomes" id="UP000004508"/>
    </source>
</evidence>
<reference evidence="1 2" key="1">
    <citation type="journal article" date="2011" name="Stand. Genomic Sci.">
        <title>Non-contiguous finished genome sequence and contextual data of the filamentous soil bacterium Ktedonobacter racemifer type strain (SOSP1-21).</title>
        <authorList>
            <person name="Chang Y.J."/>
            <person name="Land M."/>
            <person name="Hauser L."/>
            <person name="Chertkov O."/>
            <person name="Del Rio T.G."/>
            <person name="Nolan M."/>
            <person name="Copeland A."/>
            <person name="Tice H."/>
            <person name="Cheng J.F."/>
            <person name="Lucas S."/>
            <person name="Han C."/>
            <person name="Goodwin L."/>
            <person name="Pitluck S."/>
            <person name="Ivanova N."/>
            <person name="Ovchinikova G."/>
            <person name="Pati A."/>
            <person name="Chen A."/>
            <person name="Palaniappan K."/>
            <person name="Mavromatis K."/>
            <person name="Liolios K."/>
            <person name="Brettin T."/>
            <person name="Fiebig A."/>
            <person name="Rohde M."/>
            <person name="Abt B."/>
            <person name="Goker M."/>
            <person name="Detter J.C."/>
            <person name="Woyke T."/>
            <person name="Bristow J."/>
            <person name="Eisen J.A."/>
            <person name="Markowitz V."/>
            <person name="Hugenholtz P."/>
            <person name="Kyrpides N.C."/>
            <person name="Klenk H.P."/>
            <person name="Lapidus A."/>
        </authorList>
    </citation>
    <scope>NUCLEOTIDE SEQUENCE [LARGE SCALE GENOMIC DNA]</scope>
    <source>
        <strain evidence="2">DSM 44963</strain>
    </source>
</reference>
<evidence type="ECO:0000313" key="1">
    <source>
        <dbReference type="EMBL" id="EFH87613.1"/>
    </source>
</evidence>
<proteinExistence type="predicted"/>
<dbReference type="InParanoid" id="D6TQ28"/>
<sequence>MVAWVATTHATIPYPYPEVILTFSLPVSIVGDNNV</sequence>
<dbReference type="STRING" id="485913.Krac_8956"/>
<comment type="caution">
    <text evidence="1">The sequence shown here is derived from an EMBL/GenBank/DDBJ whole genome shotgun (WGS) entry which is preliminary data.</text>
</comment>
<gene>
    <name evidence="1" type="ORF">Krac_8956</name>
</gene>
<accession>D6TQ28</accession>